<keyword evidence="1 3" id="KW-0808">Transferase</keyword>
<dbReference type="Proteomes" id="UP000006241">
    <property type="component" value="Unassembled WGS sequence"/>
</dbReference>
<dbReference type="GO" id="GO:0016757">
    <property type="term" value="F:glycosyltransferase activity"/>
    <property type="evidence" value="ECO:0007669"/>
    <property type="project" value="UniProtKB-KW"/>
</dbReference>
<organism evidence="3 4">
    <name type="scientific">Sphingobacterium spiritivorum ATCC 33300</name>
    <dbReference type="NCBI Taxonomy" id="525372"/>
    <lineage>
        <taxon>Bacteria</taxon>
        <taxon>Pseudomonadati</taxon>
        <taxon>Bacteroidota</taxon>
        <taxon>Sphingobacteriia</taxon>
        <taxon>Sphingobacteriales</taxon>
        <taxon>Sphingobacteriaceae</taxon>
        <taxon>Sphingobacterium</taxon>
    </lineage>
</organism>
<dbReference type="HOGENOM" id="CLU_066447_0_0_10"/>
<dbReference type="EMBL" id="ACHB01000023">
    <property type="protein sequence ID" value="EEI93415.1"/>
    <property type="molecule type" value="Genomic_DNA"/>
</dbReference>
<dbReference type="EC" id="2.4.-.-" evidence="3"/>
<dbReference type="GO" id="GO:0009103">
    <property type="term" value="P:lipopolysaccharide biosynthetic process"/>
    <property type="evidence" value="ECO:0007669"/>
    <property type="project" value="TreeGrafter"/>
</dbReference>
<dbReference type="Pfam" id="PF00534">
    <property type="entry name" value="Glycos_transf_1"/>
    <property type="match status" value="1"/>
</dbReference>
<evidence type="ECO:0000313" key="3">
    <source>
        <dbReference type="EMBL" id="EEI93415.1"/>
    </source>
</evidence>
<dbReference type="PANTHER" id="PTHR46401">
    <property type="entry name" value="GLYCOSYLTRANSFERASE WBBK-RELATED"/>
    <property type="match status" value="1"/>
</dbReference>
<dbReference type="AlphaFoldDB" id="C2FUI5"/>
<comment type="caution">
    <text evidence="3">The sequence shown here is derived from an EMBL/GenBank/DDBJ whole genome shotgun (WGS) entry which is preliminary data.</text>
</comment>
<sequence length="380" mass="44377">MKTIVISAVNLVEAGTLAILRDCLQYLSTMAENGEYKVVALVHKRELADFPGIEYIETQWPKKRWINRIWFEYISMKKISKQLSPVYLWFSLHDTSPNVVAEYRAVYCHSPFVFYKWKWKELFWTPKIVLFALFTKYIYGINIHKNRYIVVQQNWFRKGMLNMFTLDNGSVIVAPPPASKTLKQVVAKDCGILFQDYSFIYAASPNSHKNFEVICKAVEEIETIYGNQNFKVYITVKGDENAYARWLYKNWGNRFESLVFVGFLSKDILLDYYQKCDCLIFPSKVETWGLPVSEFAAFDKPMLLADVPYAYETAGGSQKTAFFDPADYKELSHRMYQLIHGENSFLKPVPKNEIERPVVESWERLFDMLLAEAEVITLNR</sequence>
<dbReference type="PANTHER" id="PTHR46401:SF2">
    <property type="entry name" value="GLYCOSYLTRANSFERASE WBBK-RELATED"/>
    <property type="match status" value="1"/>
</dbReference>
<reference evidence="3 4" key="1">
    <citation type="submission" date="2009-01" db="EMBL/GenBank/DDBJ databases">
        <authorList>
            <person name="Qin X."/>
            <person name="Bachman B."/>
            <person name="Battles P."/>
            <person name="Bell A."/>
            <person name="Bess C."/>
            <person name="Bickham C."/>
            <person name="Chaboub L."/>
            <person name="Chen D."/>
            <person name="Coyle M."/>
            <person name="Deiros D.R."/>
            <person name="Dinh H."/>
            <person name="Forbes L."/>
            <person name="Fowler G."/>
            <person name="Francisco L."/>
            <person name="Fu Q."/>
            <person name="Gubbala S."/>
            <person name="Hale W."/>
            <person name="Han Y."/>
            <person name="Hemphill L."/>
            <person name="Highlander S.K."/>
            <person name="Hirani K."/>
            <person name="Hogues M."/>
            <person name="Jackson L."/>
            <person name="Jakkamsetti A."/>
            <person name="Javaid M."/>
            <person name="Jiang H."/>
            <person name="Korchina V."/>
            <person name="Kovar C."/>
            <person name="Lara F."/>
            <person name="Lee S."/>
            <person name="Mata R."/>
            <person name="Mathew T."/>
            <person name="Moen C."/>
            <person name="Morales K."/>
            <person name="Munidasa M."/>
            <person name="Nazareth L."/>
            <person name="Ngo R."/>
            <person name="Nguyen L."/>
            <person name="Okwuonu G."/>
            <person name="Ongeri F."/>
            <person name="Patil S."/>
            <person name="Petrosino J."/>
            <person name="Pham C."/>
            <person name="Pham P."/>
            <person name="Pu L.-L."/>
            <person name="Puazo M."/>
            <person name="Raj R."/>
            <person name="Reid J."/>
            <person name="Rouhana J."/>
            <person name="Saada N."/>
            <person name="Shang Y."/>
            <person name="Simmons D."/>
            <person name="Thornton R."/>
            <person name="Warren J."/>
            <person name="Weissenberger G."/>
            <person name="Zhang J."/>
            <person name="Zhang L."/>
            <person name="Zhou C."/>
            <person name="Zhu D."/>
            <person name="Muzny D."/>
            <person name="Worley K."/>
            <person name="Gibbs R."/>
        </authorList>
    </citation>
    <scope>NUCLEOTIDE SEQUENCE [LARGE SCALE GENOMIC DNA]</scope>
    <source>
        <strain evidence="3 4">ATCC 33300</strain>
    </source>
</reference>
<dbReference type="Gene3D" id="3.40.50.2000">
    <property type="entry name" value="Glycogen Phosphorylase B"/>
    <property type="match status" value="1"/>
</dbReference>
<accession>C2FUI5</accession>
<evidence type="ECO:0000259" key="2">
    <source>
        <dbReference type="Pfam" id="PF00534"/>
    </source>
</evidence>
<dbReference type="InterPro" id="IPR001296">
    <property type="entry name" value="Glyco_trans_1"/>
</dbReference>
<keyword evidence="3" id="KW-0328">Glycosyltransferase</keyword>
<dbReference type="SUPFAM" id="SSF53756">
    <property type="entry name" value="UDP-Glycosyltransferase/glycogen phosphorylase"/>
    <property type="match status" value="1"/>
</dbReference>
<feature type="domain" description="Glycosyl transferase family 1" evidence="2">
    <location>
        <begin position="198"/>
        <end position="343"/>
    </location>
</feature>
<protein>
    <submittedName>
        <fullName evidence="3">Glycosyltransferase, group 1 family protein</fullName>
        <ecNumber evidence="3">2.4.-.-</ecNumber>
    </submittedName>
</protein>
<evidence type="ECO:0000313" key="4">
    <source>
        <dbReference type="Proteomes" id="UP000006241"/>
    </source>
</evidence>
<dbReference type="RefSeq" id="WP_003006151.1">
    <property type="nucleotide sequence ID" value="NZ_GG668631.1"/>
</dbReference>
<name>C2FUI5_SPHSI</name>
<gene>
    <name evidence="3" type="primary">wbbK</name>
    <name evidence="3" type="ORF">HMPREF0765_0991</name>
</gene>
<evidence type="ECO:0000256" key="1">
    <source>
        <dbReference type="ARBA" id="ARBA00022679"/>
    </source>
</evidence>
<proteinExistence type="predicted"/>